<organism evidence="2 3">
    <name type="scientific">Cinara cedri</name>
    <dbReference type="NCBI Taxonomy" id="506608"/>
    <lineage>
        <taxon>Eukaryota</taxon>
        <taxon>Metazoa</taxon>
        <taxon>Ecdysozoa</taxon>
        <taxon>Arthropoda</taxon>
        <taxon>Hexapoda</taxon>
        <taxon>Insecta</taxon>
        <taxon>Pterygota</taxon>
        <taxon>Neoptera</taxon>
        <taxon>Paraneoptera</taxon>
        <taxon>Hemiptera</taxon>
        <taxon>Sternorrhyncha</taxon>
        <taxon>Aphidomorpha</taxon>
        <taxon>Aphidoidea</taxon>
        <taxon>Aphididae</taxon>
        <taxon>Lachninae</taxon>
        <taxon>Cinara</taxon>
    </lineage>
</organism>
<dbReference type="Proteomes" id="UP000325440">
    <property type="component" value="Unassembled WGS sequence"/>
</dbReference>
<feature type="compositionally biased region" description="Polar residues" evidence="1">
    <location>
        <begin position="86"/>
        <end position="99"/>
    </location>
</feature>
<protein>
    <submittedName>
        <fullName evidence="2">Uncharacterized protein</fullName>
    </submittedName>
</protein>
<evidence type="ECO:0000256" key="1">
    <source>
        <dbReference type="SAM" id="MobiDB-lite"/>
    </source>
</evidence>
<dbReference type="EMBL" id="CABPRJ010001899">
    <property type="protein sequence ID" value="VVC40018.1"/>
    <property type="molecule type" value="Genomic_DNA"/>
</dbReference>
<feature type="region of interest" description="Disordered" evidence="1">
    <location>
        <begin position="70"/>
        <end position="99"/>
    </location>
</feature>
<accession>A0A5E4N8D9</accession>
<dbReference type="AlphaFoldDB" id="A0A5E4N8D9"/>
<evidence type="ECO:0000313" key="3">
    <source>
        <dbReference type="Proteomes" id="UP000325440"/>
    </source>
</evidence>
<proteinExistence type="predicted"/>
<reference evidence="2 3" key="1">
    <citation type="submission" date="2019-08" db="EMBL/GenBank/DDBJ databases">
        <authorList>
            <person name="Alioto T."/>
            <person name="Alioto T."/>
            <person name="Gomez Garrido J."/>
        </authorList>
    </citation>
    <scope>NUCLEOTIDE SEQUENCE [LARGE SCALE GENOMIC DNA]</scope>
</reference>
<gene>
    <name evidence="2" type="ORF">CINCED_3A003999</name>
</gene>
<evidence type="ECO:0000313" key="2">
    <source>
        <dbReference type="EMBL" id="VVC40018.1"/>
    </source>
</evidence>
<name>A0A5E4N8D9_9HEMI</name>
<sequence length="99" mass="10543">MLLYTTRSKNSGPAIASPYNISARRAVARHVICDTACSAAVLDTLPNLITKKKKKKSISECIRCGPAVTRCGGSGGSRESSSPTSLQKVQRSQPDTPHE</sequence>
<keyword evidence="3" id="KW-1185">Reference proteome</keyword>